<evidence type="ECO:0000256" key="4">
    <source>
        <dbReference type="ARBA" id="ARBA00016463"/>
    </source>
</evidence>
<feature type="transmembrane region" description="Helical" evidence="9">
    <location>
        <begin position="118"/>
        <end position="136"/>
    </location>
</feature>
<reference evidence="11" key="1">
    <citation type="submission" date="2023-07" db="EMBL/GenBank/DDBJ databases">
        <authorList>
            <person name="Haufschild T."/>
            <person name="Kallscheuer N."/>
            <person name="Hammer J."/>
            <person name="Kohn T."/>
            <person name="Kabuu M."/>
            <person name="Jogler M."/>
            <person name="Wohfarth N."/>
            <person name="Heuer A."/>
            <person name="Rohde M."/>
            <person name="van Teeseling M.C.F."/>
            <person name="Jogler C."/>
        </authorList>
    </citation>
    <scope>NUCLEOTIDE SEQUENCE</scope>
    <source>
        <strain evidence="11">Strain 138</strain>
        <strain evidence="12">Strain 318</strain>
    </source>
</reference>
<dbReference type="AlphaFoldDB" id="A0AA49JW14"/>
<feature type="transmembrane region" description="Helical" evidence="9">
    <location>
        <begin position="191"/>
        <end position="211"/>
    </location>
</feature>
<comment type="similarity">
    <text evidence="3">Belongs to the CcmC/CycZ/HelC family.</text>
</comment>
<dbReference type="Proteomes" id="UP001229955">
    <property type="component" value="Chromosome"/>
</dbReference>
<evidence type="ECO:0000256" key="7">
    <source>
        <dbReference type="ARBA" id="ARBA00022989"/>
    </source>
</evidence>
<evidence type="ECO:0000256" key="8">
    <source>
        <dbReference type="ARBA" id="ARBA00023136"/>
    </source>
</evidence>
<keyword evidence="6" id="KW-0201">Cytochrome c-type biogenesis</keyword>
<evidence type="ECO:0000313" key="12">
    <source>
        <dbReference type="EMBL" id="WKW15993.1"/>
    </source>
</evidence>
<dbReference type="GO" id="GO:0017004">
    <property type="term" value="P:cytochrome complex assembly"/>
    <property type="evidence" value="ECO:0007669"/>
    <property type="project" value="UniProtKB-KW"/>
</dbReference>
<dbReference type="GO" id="GO:0015232">
    <property type="term" value="F:heme transmembrane transporter activity"/>
    <property type="evidence" value="ECO:0007669"/>
    <property type="project" value="InterPro"/>
</dbReference>
<dbReference type="GO" id="GO:0020037">
    <property type="term" value="F:heme binding"/>
    <property type="evidence" value="ECO:0007669"/>
    <property type="project" value="InterPro"/>
</dbReference>
<comment type="function">
    <text evidence="1">Required for the export of heme to the periplasm for the biogenesis of c-type cytochromes.</text>
</comment>
<feature type="transmembrane region" description="Helical" evidence="9">
    <location>
        <begin position="87"/>
        <end position="106"/>
    </location>
</feature>
<evidence type="ECO:0000256" key="9">
    <source>
        <dbReference type="SAM" id="Phobius"/>
    </source>
</evidence>
<sequence>MTAPASVRPRRGIDWLMVAAVALMTAAFVRAIYFTPPDRLQGMAQKIFYVHLPSAWVAFLAFGLTAIAGGVWLFIKDPRLDRFAESSAEVGVIFTTGVLVSGPLWGKPIWGAWWVWDARLTLTLFLWFLYLGYLVLRGAVDDRQARARYSAVVGILGALLIPFIHLSVYLFRTQHPTPIVANPTGIQMPAVMITTLFLALGAFTVLYMALVRQRMALAAERDALLDATTAES</sequence>
<evidence type="ECO:0000259" key="10">
    <source>
        <dbReference type="Pfam" id="PF01578"/>
    </source>
</evidence>
<dbReference type="EMBL" id="CP130613">
    <property type="protein sequence ID" value="WKW15993.1"/>
    <property type="molecule type" value="Genomic_DNA"/>
</dbReference>
<dbReference type="InterPro" id="IPR002541">
    <property type="entry name" value="Cyt_c_assembly"/>
</dbReference>
<dbReference type="RefSeq" id="WP_367885949.1">
    <property type="nucleotide sequence ID" value="NZ_CP130612.1"/>
</dbReference>
<feature type="transmembrane region" description="Helical" evidence="9">
    <location>
        <begin position="54"/>
        <end position="75"/>
    </location>
</feature>
<dbReference type="PANTHER" id="PTHR30071">
    <property type="entry name" value="HEME EXPORTER PROTEIN C"/>
    <property type="match status" value="1"/>
</dbReference>
<accession>A0AA49K2H6</accession>
<evidence type="ECO:0000256" key="5">
    <source>
        <dbReference type="ARBA" id="ARBA00022692"/>
    </source>
</evidence>
<dbReference type="PRINTS" id="PR01386">
    <property type="entry name" value="CCMCBIOGNSIS"/>
</dbReference>
<keyword evidence="8 9" id="KW-0472">Membrane</keyword>
<keyword evidence="5 9" id="KW-0812">Transmembrane</keyword>
<proteinExistence type="inferred from homology"/>
<dbReference type="InterPro" id="IPR045062">
    <property type="entry name" value="Cyt_c_biogenesis_CcsA/CcmC"/>
</dbReference>
<gene>
    <name evidence="11" type="primary">ccsA</name>
    <name evidence="11" type="ORF">Strain138_002402</name>
    <name evidence="12" type="ORF">Strain318_002401</name>
</gene>
<dbReference type="InterPro" id="IPR003557">
    <property type="entry name" value="Cyt_c_biogenesis_CcmC"/>
</dbReference>
<dbReference type="EMBL" id="CP130612">
    <property type="protein sequence ID" value="WKW13087.1"/>
    <property type="molecule type" value="Genomic_DNA"/>
</dbReference>
<evidence type="ECO:0000256" key="2">
    <source>
        <dbReference type="ARBA" id="ARBA00004141"/>
    </source>
</evidence>
<evidence type="ECO:0000313" key="13">
    <source>
        <dbReference type="Proteomes" id="UP001229955"/>
    </source>
</evidence>
<dbReference type="KEGG" id="pspc:Strain318_002401"/>
<name>A0AA49JW14_9BACT</name>
<evidence type="ECO:0000313" key="11">
    <source>
        <dbReference type="EMBL" id="WKW13087.1"/>
    </source>
</evidence>
<evidence type="ECO:0000256" key="6">
    <source>
        <dbReference type="ARBA" id="ARBA00022748"/>
    </source>
</evidence>
<protein>
    <recommendedName>
        <fullName evidence="4">Heme exporter protein C</fullName>
    </recommendedName>
</protein>
<accession>A0AA49JW14</accession>
<organism evidence="11">
    <name type="scientific">Pseudogemmatithrix spongiicola</name>
    <dbReference type="NCBI Taxonomy" id="3062599"/>
    <lineage>
        <taxon>Bacteria</taxon>
        <taxon>Pseudomonadati</taxon>
        <taxon>Gemmatimonadota</taxon>
        <taxon>Gemmatimonadia</taxon>
        <taxon>Gemmatimonadales</taxon>
        <taxon>Gemmatimonadaceae</taxon>
        <taxon>Pseudogemmatithrix</taxon>
    </lineage>
</organism>
<dbReference type="GO" id="GO:0005886">
    <property type="term" value="C:plasma membrane"/>
    <property type="evidence" value="ECO:0007669"/>
    <property type="project" value="TreeGrafter"/>
</dbReference>
<feature type="transmembrane region" description="Helical" evidence="9">
    <location>
        <begin position="148"/>
        <end position="171"/>
    </location>
</feature>
<evidence type="ECO:0000256" key="1">
    <source>
        <dbReference type="ARBA" id="ARBA00002442"/>
    </source>
</evidence>
<feature type="domain" description="Cytochrome c assembly protein" evidence="10">
    <location>
        <begin position="18"/>
        <end position="172"/>
    </location>
</feature>
<keyword evidence="7 9" id="KW-1133">Transmembrane helix</keyword>
<dbReference type="Pfam" id="PF01578">
    <property type="entry name" value="Cytochrom_C_asm"/>
    <property type="match status" value="1"/>
</dbReference>
<feature type="transmembrane region" description="Helical" evidence="9">
    <location>
        <begin position="12"/>
        <end position="34"/>
    </location>
</feature>
<comment type="subcellular location">
    <subcellularLocation>
        <location evidence="2">Membrane</location>
        <topology evidence="2">Multi-pass membrane protein</topology>
    </subcellularLocation>
</comment>
<evidence type="ECO:0000256" key="3">
    <source>
        <dbReference type="ARBA" id="ARBA00005840"/>
    </source>
</evidence>
<dbReference type="PANTHER" id="PTHR30071:SF1">
    <property type="entry name" value="CYTOCHROME B_B6 PROTEIN-RELATED"/>
    <property type="match status" value="1"/>
</dbReference>
<keyword evidence="13" id="KW-1185">Reference proteome</keyword>